<evidence type="ECO:0000259" key="1">
    <source>
        <dbReference type="Pfam" id="PF13546"/>
    </source>
</evidence>
<sequence>MDVVEADRLRDDLAEFASDVFASLTRAGWQDRAATYLQGLMIDGRRKSIQPMAARLQGVHEQALNH</sequence>
<dbReference type="InterPro" id="IPR038721">
    <property type="entry name" value="IS701-like_DDE_dom"/>
</dbReference>
<keyword evidence="3" id="KW-1185">Reference proteome</keyword>
<evidence type="ECO:0000313" key="2">
    <source>
        <dbReference type="EMBL" id="MDI6104066.1"/>
    </source>
</evidence>
<feature type="non-terminal residue" evidence="2">
    <location>
        <position position="66"/>
    </location>
</feature>
<comment type="caution">
    <text evidence="2">The sequence shown here is derived from an EMBL/GenBank/DDBJ whole genome shotgun (WGS) entry which is preliminary data.</text>
</comment>
<dbReference type="Proteomes" id="UP001241758">
    <property type="component" value="Unassembled WGS sequence"/>
</dbReference>
<dbReference type="Pfam" id="PF13546">
    <property type="entry name" value="DDE_5"/>
    <property type="match status" value="1"/>
</dbReference>
<protein>
    <submittedName>
        <fullName evidence="2">Transposase</fullName>
    </submittedName>
</protein>
<gene>
    <name evidence="2" type="ORF">QLQ12_36295</name>
</gene>
<organism evidence="2 3">
    <name type="scientific">Actinoplanes sandaracinus</name>
    <dbReference type="NCBI Taxonomy" id="3045177"/>
    <lineage>
        <taxon>Bacteria</taxon>
        <taxon>Bacillati</taxon>
        <taxon>Actinomycetota</taxon>
        <taxon>Actinomycetes</taxon>
        <taxon>Micromonosporales</taxon>
        <taxon>Micromonosporaceae</taxon>
        <taxon>Actinoplanes</taxon>
    </lineage>
</organism>
<evidence type="ECO:0000313" key="3">
    <source>
        <dbReference type="Proteomes" id="UP001241758"/>
    </source>
</evidence>
<dbReference type="EMBL" id="JASCTH010000030">
    <property type="protein sequence ID" value="MDI6104066.1"/>
    <property type="molecule type" value="Genomic_DNA"/>
</dbReference>
<dbReference type="RefSeq" id="WP_282765326.1">
    <property type="nucleotide sequence ID" value="NZ_JASCTH010000030.1"/>
</dbReference>
<feature type="domain" description="Transposase IS701-like DDE" evidence="1">
    <location>
        <begin position="20"/>
        <end position="66"/>
    </location>
</feature>
<reference evidence="2 3" key="1">
    <citation type="submission" date="2023-05" db="EMBL/GenBank/DDBJ databases">
        <title>Actinoplanes sp. NEAU-A12 genome sequencing.</title>
        <authorList>
            <person name="Wang Z.-S."/>
        </authorList>
    </citation>
    <scope>NUCLEOTIDE SEQUENCE [LARGE SCALE GENOMIC DNA]</scope>
    <source>
        <strain evidence="2 3">NEAU-A12</strain>
    </source>
</reference>
<proteinExistence type="predicted"/>
<accession>A0ABT6WWD8</accession>
<name>A0ABT6WWD8_9ACTN</name>